<proteinExistence type="predicted"/>
<organism evidence="1 2">
    <name type="scientific">Cichorium intybus</name>
    <name type="common">Chicory</name>
    <dbReference type="NCBI Taxonomy" id="13427"/>
    <lineage>
        <taxon>Eukaryota</taxon>
        <taxon>Viridiplantae</taxon>
        <taxon>Streptophyta</taxon>
        <taxon>Embryophyta</taxon>
        <taxon>Tracheophyta</taxon>
        <taxon>Spermatophyta</taxon>
        <taxon>Magnoliopsida</taxon>
        <taxon>eudicotyledons</taxon>
        <taxon>Gunneridae</taxon>
        <taxon>Pentapetalae</taxon>
        <taxon>asterids</taxon>
        <taxon>campanulids</taxon>
        <taxon>Asterales</taxon>
        <taxon>Asteraceae</taxon>
        <taxon>Cichorioideae</taxon>
        <taxon>Cichorieae</taxon>
        <taxon>Cichoriinae</taxon>
        <taxon>Cichorium</taxon>
    </lineage>
</organism>
<reference evidence="1 2" key="2">
    <citation type="journal article" date="2022" name="Mol. Ecol. Resour.">
        <title>The genomes of chicory, endive, great burdock and yacon provide insights into Asteraceae paleo-polyploidization history and plant inulin production.</title>
        <authorList>
            <person name="Fan W."/>
            <person name="Wang S."/>
            <person name="Wang H."/>
            <person name="Wang A."/>
            <person name="Jiang F."/>
            <person name="Liu H."/>
            <person name="Zhao H."/>
            <person name="Xu D."/>
            <person name="Zhang Y."/>
        </authorList>
    </citation>
    <scope>NUCLEOTIDE SEQUENCE [LARGE SCALE GENOMIC DNA]</scope>
    <source>
        <strain evidence="2">cv. Punajuju</strain>
        <tissue evidence="1">Leaves</tissue>
    </source>
</reference>
<dbReference type="EMBL" id="CM042014">
    <property type="protein sequence ID" value="KAI3723701.1"/>
    <property type="molecule type" value="Genomic_DNA"/>
</dbReference>
<accession>A0ACB9BNW5</accession>
<evidence type="ECO:0000313" key="1">
    <source>
        <dbReference type="EMBL" id="KAI3723701.1"/>
    </source>
</evidence>
<comment type="caution">
    <text evidence="1">The sequence shown here is derived from an EMBL/GenBank/DDBJ whole genome shotgun (WGS) entry which is preliminary data.</text>
</comment>
<sequence length="103" mass="11790">MIKEKNKKGKYYVRKVDLQTLSIEKGEKKDRITKTLTIHLRRCFCPSFSSNRLSSNGGNRNLKCLHQDQRPRIKGLPEKSHRSPPPNPPPVELAALLAVTTHF</sequence>
<evidence type="ECO:0000313" key="2">
    <source>
        <dbReference type="Proteomes" id="UP001055811"/>
    </source>
</evidence>
<protein>
    <submittedName>
        <fullName evidence="1">Uncharacterized protein</fullName>
    </submittedName>
</protein>
<reference evidence="2" key="1">
    <citation type="journal article" date="2022" name="Mol. Ecol. Resour.">
        <title>The genomes of chicory, endive, great burdock and yacon provide insights into Asteraceae palaeo-polyploidization history and plant inulin production.</title>
        <authorList>
            <person name="Fan W."/>
            <person name="Wang S."/>
            <person name="Wang H."/>
            <person name="Wang A."/>
            <person name="Jiang F."/>
            <person name="Liu H."/>
            <person name="Zhao H."/>
            <person name="Xu D."/>
            <person name="Zhang Y."/>
        </authorList>
    </citation>
    <scope>NUCLEOTIDE SEQUENCE [LARGE SCALE GENOMIC DNA]</scope>
    <source>
        <strain evidence="2">cv. Punajuju</strain>
    </source>
</reference>
<dbReference type="Proteomes" id="UP001055811">
    <property type="component" value="Linkage Group LG06"/>
</dbReference>
<name>A0ACB9BNW5_CICIN</name>
<keyword evidence="2" id="KW-1185">Reference proteome</keyword>
<gene>
    <name evidence="1" type="ORF">L2E82_35457</name>
</gene>